<evidence type="ECO:0000313" key="3">
    <source>
        <dbReference type="Proteomes" id="UP000241074"/>
    </source>
</evidence>
<accession>A0A2P1PYK2</accession>
<dbReference type="EMBL" id="CP027860">
    <property type="protein sequence ID" value="AVP99918.1"/>
    <property type="molecule type" value="Genomic_DNA"/>
</dbReference>
<keyword evidence="1" id="KW-0732">Signal</keyword>
<dbReference type="SUPFAM" id="SSF56935">
    <property type="entry name" value="Porins"/>
    <property type="match status" value="1"/>
</dbReference>
<protein>
    <submittedName>
        <fullName evidence="2">Porin</fullName>
    </submittedName>
</protein>
<dbReference type="InterPro" id="IPR010870">
    <property type="entry name" value="Porin_O/P"/>
</dbReference>
<proteinExistence type="predicted"/>
<evidence type="ECO:0000256" key="1">
    <source>
        <dbReference type="SAM" id="SignalP"/>
    </source>
</evidence>
<name>A0A2P1PYK2_9GAMM</name>
<reference evidence="2 3" key="2">
    <citation type="submission" date="2018-03" db="EMBL/GenBank/DDBJ databases">
        <authorList>
            <person name="Keele B.F."/>
        </authorList>
    </citation>
    <scope>NUCLEOTIDE SEQUENCE [LARGE SCALE GENOMIC DNA]</scope>
    <source>
        <strain evidence="2 3">D13</strain>
    </source>
</reference>
<evidence type="ECO:0000313" key="2">
    <source>
        <dbReference type="EMBL" id="AVP99918.1"/>
    </source>
</evidence>
<feature type="chain" id="PRO_5015182233" evidence="1">
    <location>
        <begin position="20"/>
        <end position="483"/>
    </location>
</feature>
<gene>
    <name evidence="2" type="ORF">C7S18_23285</name>
</gene>
<dbReference type="InterPro" id="IPR023614">
    <property type="entry name" value="Porin_dom_sf"/>
</dbReference>
<keyword evidence="3" id="KW-1185">Reference proteome</keyword>
<dbReference type="AlphaFoldDB" id="A0A2P1PYK2"/>
<dbReference type="KEGG" id="xba:C7S18_23285"/>
<reference evidence="2 3" key="1">
    <citation type="submission" date="2018-03" db="EMBL/GenBank/DDBJ databases">
        <title>Ahniella affigens gen. nov., sp. nov., a gammaproteobacterium isolated from sandy soil near a stream.</title>
        <authorList>
            <person name="Ko Y."/>
            <person name="Kim J.-H."/>
        </authorList>
    </citation>
    <scope>NUCLEOTIDE SEQUENCE [LARGE SCALE GENOMIC DNA]</scope>
    <source>
        <strain evidence="2 3">D13</strain>
    </source>
</reference>
<sequence length="483" mass="52291">MNRWWTTLGLLSLSQVSLAADSAPDLNAVLERLARLEAKLGQSDASPSASAPNTDASADSAQIISELSTRLAILERKLEIQQEDAAAKAPITPVVAVNEKGLSIKSAGAGEYEIKLKGLAQFDYRAFIDDGINAGSDTSLFRRLRPSLEGSIGSLIGFRITPELAEDQTSLIDAYVDVRFNPAYSLRVGKLKGPIGLERLQSANAIAMIERAFPTELAPSRELGAQLFGELHKGEITYAIGAFNGAPDGRNATAVDADDNLEWEGRIFFEPWKANANALSGLGFGIAASVGDKDGSGNAFLPRYRSPGQQQFFNYRSTVAARGSHLRLSPQAYFYRNQLGLQAEYITSEQELIVNNQIASQTSLKNEAWEVTGSWVLTGEPASYKGVERPFRPFVLGQDGWGAFELVGRVGELDVDDDAFPIFADANAAATKARAYGLGLNWYLNSNLKLVLNHTHTDFDGGAAAGADRRVEDTVFTRLQFAF</sequence>
<dbReference type="Proteomes" id="UP000241074">
    <property type="component" value="Chromosome"/>
</dbReference>
<organism evidence="2 3">
    <name type="scientific">Ahniella affigens</name>
    <dbReference type="NCBI Taxonomy" id="2021234"/>
    <lineage>
        <taxon>Bacteria</taxon>
        <taxon>Pseudomonadati</taxon>
        <taxon>Pseudomonadota</taxon>
        <taxon>Gammaproteobacteria</taxon>
        <taxon>Lysobacterales</taxon>
        <taxon>Rhodanobacteraceae</taxon>
        <taxon>Ahniella</taxon>
    </lineage>
</organism>
<dbReference type="OrthoDB" id="9807854at2"/>
<dbReference type="Pfam" id="PF07396">
    <property type="entry name" value="Porin_O_P"/>
    <property type="match status" value="1"/>
</dbReference>
<feature type="signal peptide" evidence="1">
    <location>
        <begin position="1"/>
        <end position="19"/>
    </location>
</feature>
<dbReference type="RefSeq" id="WP_106893837.1">
    <property type="nucleotide sequence ID" value="NZ_CP027860.1"/>
</dbReference>
<dbReference type="Gene3D" id="2.40.160.10">
    <property type="entry name" value="Porin"/>
    <property type="match status" value="1"/>
</dbReference>